<comment type="caution">
    <text evidence="1">The sequence shown here is derived from an EMBL/GenBank/DDBJ whole genome shotgun (WGS) entry which is preliminary data.</text>
</comment>
<proteinExistence type="predicted"/>
<dbReference type="Proteomes" id="UP001231649">
    <property type="component" value="Chromosome 18"/>
</dbReference>
<gene>
    <name evidence="1" type="ORF">PYW08_005625</name>
</gene>
<evidence type="ECO:0000313" key="1">
    <source>
        <dbReference type="EMBL" id="KAJ8717226.1"/>
    </source>
</evidence>
<evidence type="ECO:0000313" key="2">
    <source>
        <dbReference type="Proteomes" id="UP001231649"/>
    </source>
</evidence>
<protein>
    <submittedName>
        <fullName evidence="1">Uncharacterized protein</fullName>
    </submittedName>
</protein>
<keyword evidence="2" id="KW-1185">Reference proteome</keyword>
<accession>A0ACC2QHJ1</accession>
<sequence length="876" mass="102030">MERLEWRSSAEDIWVTIILKRSRPSVKYNLHLCALYLCKENLGNSYNTQLLNFTNNLSNLILKNPLDKYILLGDFNFGNSVEWSDTSHNGELSPFNITCQCIKDFFDAVYTYSLAQYNNVRNINNRLLDLIFSNDIVIVNKCTNPLALPVDMHHNPLTIQADFVEHHKLSDNLTNKYIFSKGDYTSIIAELEKVNWTEFLHTGSLDDAVAFFYKKLYELRDKFIPLKITKSTAYPSWYNTALIKILKEKYKYHRKYKTYHNLSDYHSFSLLRTRAIEVEKSCFDTYMAKIESAIINNPRSFWSYVKSKRTVNAFPNVMHYRDTIAETGEEICNLFSNYFHSTFQNPDSIVIPSRENNNSVTSISTIEISHEEVLKLMKSLDLTKAGGPDSIPPIFIVSCAVSLVDPVCILFKRSVSEGIVPRVWKSAYITPVFKKGDRSNVEDYRPISKTCLFSKLLERIIYKQVYGAVRSNFGEEQHGFLRNRSTTSNLILSHEFVSEGMDQRAQVDVIYTDYSKCFDRINHTVLLDKLLLTGIHGDLYRWFSSYIENRTQAVVLKGYVSGWNYVPSGVPQGSILGPLLFTLFISDIHKCFRHSYILLYADDMKIHKVAKNISDAEQLQNDLNRFEEYCVHNKLQLNVAKCFQITYSRQKTIVNFEYKLNDQVLNKVTAIKDLGVKMDYKLLFDQHIDYIVNRASKALGFIIRVSADFRSLKTIKILYCAFVRSHLEYASQVWNPQYEKYKSRIEAVQKKFLRYLDYKARQYSDDYNHRCKRYHFLPLHYRRDINDISFFINIANGSIDCPELLSKLHLRTNLLGLRRRPLMQIASGSTNYRKNTFLLRAAQAFNNIPDDLDVDLFCSKAITVKRLLATKFFEDY</sequence>
<organism evidence="1 2">
    <name type="scientific">Mythimna loreyi</name>
    <dbReference type="NCBI Taxonomy" id="667449"/>
    <lineage>
        <taxon>Eukaryota</taxon>
        <taxon>Metazoa</taxon>
        <taxon>Ecdysozoa</taxon>
        <taxon>Arthropoda</taxon>
        <taxon>Hexapoda</taxon>
        <taxon>Insecta</taxon>
        <taxon>Pterygota</taxon>
        <taxon>Neoptera</taxon>
        <taxon>Endopterygota</taxon>
        <taxon>Lepidoptera</taxon>
        <taxon>Glossata</taxon>
        <taxon>Ditrysia</taxon>
        <taxon>Noctuoidea</taxon>
        <taxon>Noctuidae</taxon>
        <taxon>Noctuinae</taxon>
        <taxon>Hadenini</taxon>
        <taxon>Mythimna</taxon>
    </lineage>
</organism>
<name>A0ACC2QHJ1_9NEOP</name>
<dbReference type="EMBL" id="CM056794">
    <property type="protein sequence ID" value="KAJ8717226.1"/>
    <property type="molecule type" value="Genomic_DNA"/>
</dbReference>
<reference evidence="1" key="1">
    <citation type="submission" date="2023-03" db="EMBL/GenBank/DDBJ databases">
        <title>Chromosome-level genomes of two armyworms, Mythimna separata and Mythimna loreyi, provide insights into the biosynthesis and reception of sex pheromones.</title>
        <authorList>
            <person name="Zhao H."/>
        </authorList>
    </citation>
    <scope>NUCLEOTIDE SEQUENCE</scope>
    <source>
        <strain evidence="1">BeijingLab</strain>
    </source>
</reference>